<accession>C3YZF4</accession>
<feature type="compositionally biased region" description="Basic residues" evidence="1">
    <location>
        <begin position="35"/>
        <end position="45"/>
    </location>
</feature>
<reference evidence="2" key="1">
    <citation type="journal article" date="2008" name="Nature">
        <title>The amphioxus genome and the evolution of the chordate karyotype.</title>
        <authorList>
            <consortium name="US DOE Joint Genome Institute (JGI-PGF)"/>
            <person name="Putnam N.H."/>
            <person name="Butts T."/>
            <person name="Ferrier D.E.K."/>
            <person name="Furlong R.F."/>
            <person name="Hellsten U."/>
            <person name="Kawashima T."/>
            <person name="Robinson-Rechavi M."/>
            <person name="Shoguchi E."/>
            <person name="Terry A."/>
            <person name="Yu J.-K."/>
            <person name="Benito-Gutierrez E.L."/>
            <person name="Dubchak I."/>
            <person name="Garcia-Fernandez J."/>
            <person name="Gibson-Brown J.J."/>
            <person name="Grigoriev I.V."/>
            <person name="Horton A.C."/>
            <person name="de Jong P.J."/>
            <person name="Jurka J."/>
            <person name="Kapitonov V.V."/>
            <person name="Kohara Y."/>
            <person name="Kuroki Y."/>
            <person name="Lindquist E."/>
            <person name="Lucas S."/>
            <person name="Osoegawa K."/>
            <person name="Pennacchio L.A."/>
            <person name="Salamov A.A."/>
            <person name="Satou Y."/>
            <person name="Sauka-Spengler T."/>
            <person name="Schmutz J."/>
            <person name="Shin-I T."/>
            <person name="Toyoda A."/>
            <person name="Bronner-Fraser M."/>
            <person name="Fujiyama A."/>
            <person name="Holland L.Z."/>
            <person name="Holland P.W.H."/>
            <person name="Satoh N."/>
            <person name="Rokhsar D.S."/>
        </authorList>
    </citation>
    <scope>NUCLEOTIDE SEQUENCE [LARGE SCALE GENOMIC DNA]</scope>
    <source>
        <strain evidence="2">S238N-H82</strain>
        <tissue evidence="2">Testes</tissue>
    </source>
</reference>
<proteinExistence type="predicted"/>
<dbReference type="AlphaFoldDB" id="C3YZF4"/>
<name>C3YZF4_BRAFL</name>
<protein>
    <submittedName>
        <fullName evidence="2">Uncharacterized protein</fullName>
    </submittedName>
</protein>
<sequence length="205" mass="22801">MSVQLQPGTASEDTTTTMDHDHTQQPQPAATSQKATKKRKKRRAKYEKPRVLAVGKPAPTSPLYAVLDLGGRLYPVDFKKVIGWRTVKVGDVVCGKWSRRIIKGTLVKIGTIHEVAPLLNAEADRHYNDDTVHDLDAYTVKKFKGACTILTRSSPAHSTAMQRQWSAPPSQQAEATQVHTGMEERMDNLTILYIVLLYVTGFFIG</sequence>
<dbReference type="InParanoid" id="C3YZF4"/>
<feature type="compositionally biased region" description="Polar residues" evidence="1">
    <location>
        <begin position="1"/>
        <end position="12"/>
    </location>
</feature>
<evidence type="ECO:0000256" key="1">
    <source>
        <dbReference type="SAM" id="MobiDB-lite"/>
    </source>
</evidence>
<feature type="region of interest" description="Disordered" evidence="1">
    <location>
        <begin position="1"/>
        <end position="49"/>
    </location>
</feature>
<evidence type="ECO:0000313" key="2">
    <source>
        <dbReference type="EMBL" id="EEN54225.1"/>
    </source>
</evidence>
<dbReference type="EMBL" id="GG666566">
    <property type="protein sequence ID" value="EEN54225.1"/>
    <property type="molecule type" value="Genomic_DNA"/>
</dbReference>
<gene>
    <name evidence="2" type="ORF">BRAFLDRAFT_119132</name>
</gene>
<organism>
    <name type="scientific">Branchiostoma floridae</name>
    <name type="common">Florida lancelet</name>
    <name type="synonym">Amphioxus</name>
    <dbReference type="NCBI Taxonomy" id="7739"/>
    <lineage>
        <taxon>Eukaryota</taxon>
        <taxon>Metazoa</taxon>
        <taxon>Chordata</taxon>
        <taxon>Cephalochordata</taxon>
        <taxon>Leptocardii</taxon>
        <taxon>Amphioxiformes</taxon>
        <taxon>Branchiostomatidae</taxon>
        <taxon>Branchiostoma</taxon>
    </lineage>
</organism>